<reference evidence="2" key="1">
    <citation type="submission" date="2017-02" db="EMBL/GenBank/DDBJ databases">
        <title>Analysis of active prophages from bacterial high-throughput sequencing data.</title>
        <authorList>
            <person name="Sun Q."/>
            <person name="Zhang X."/>
            <person name="Xing S."/>
            <person name="Tong Y.-G."/>
        </authorList>
    </citation>
    <scope>NUCLEOTIDE SEQUENCE [LARGE SCALE GENOMIC DNA]</scope>
    <source>
        <strain evidence="2">IME1369</strain>
    </source>
</reference>
<accession>A0A1W6JPF2</accession>
<dbReference type="AlphaFoldDB" id="A0A1W6JPF2"/>
<organism evidence="2">
    <name type="scientific">Morganella morganii</name>
    <name type="common">Proteus morganii</name>
    <dbReference type="NCBI Taxonomy" id="582"/>
    <lineage>
        <taxon>Bacteria</taxon>
        <taxon>Pseudomonadati</taxon>
        <taxon>Pseudomonadota</taxon>
        <taxon>Gammaproteobacteria</taxon>
        <taxon>Enterobacterales</taxon>
        <taxon>Morganellaceae</taxon>
        <taxon>Morganella</taxon>
    </lineage>
</organism>
<dbReference type="RefSeq" id="WP_182116106.1">
    <property type="nucleotide sequence ID" value="NZ_CP181997.1"/>
</dbReference>
<protein>
    <recommendedName>
        <fullName evidence="3">Bacteriophage protein</fullName>
    </recommendedName>
</protein>
<name>A0A1W6JPF2_MORMO</name>
<keyword evidence="1" id="KW-0812">Transmembrane</keyword>
<dbReference type="EMBL" id="KY653122">
    <property type="protein sequence ID" value="ARM68118.1"/>
    <property type="molecule type" value="Genomic_DNA"/>
</dbReference>
<evidence type="ECO:0000256" key="1">
    <source>
        <dbReference type="SAM" id="Phobius"/>
    </source>
</evidence>
<feature type="transmembrane region" description="Helical" evidence="1">
    <location>
        <begin position="320"/>
        <end position="345"/>
    </location>
</feature>
<keyword evidence="1" id="KW-1133">Transmembrane helix</keyword>
<sequence>MATIIDALIVSLRLDNSGFSNEAKKSTAENNKLSASVENVTNASADLTITIKNLGNETKKATKKQDDFTKSVNEGVKAVGALFSAILVSSGLAKLISEVNRANDQLYFLSKNLGMSATEIKKWQNMAEMSGGSADGMAASMSNLSKSLWDLVTIGDSSVLPYFNALNVGVVDSGGKLRDLDAILLDVADSLSGMSRPQAYNIAKNMGFDEGTINTLLQGRDAMQEMLDTQRGLVISGEEELEISRQLNKQNAQVRQGWEGLKTLLANYLMPSLLKFSEVITGVLMFLNKNRDTAVMVFKGIGIVLGVLLIPLVIKAAAAFLGLFASIGLVPLALFALGAGLWLLYDDYKKWKEGGESLLGEYWAKWDKTITYILMKLDQFERWFKGTTIGQWFTDQEGNLNKLELAFAAFATYIAGKWATKMLGAFGRVSKGAAKVGKGLGKGMLGKAGGVAAATYVASDLVDYALNEAFGGFDWYQRIRTAPTFGYLGQAVIGEGDARWVDGVWVDNRGKQNGARLTENTLDIPTGDPERDTLAAKVSKGELSLDEANDILMNGYDISSDADGEDGSVARNHNERGLRYNSPLNLAYANQQGADNIGGWAKFDTEYNGIRASANQLKMYYDGTSRAAGYQKLQTVWDIIHKWAPKGHGKNDPVAYSNTVASGMGVGVHDKINLNDPSVMYDLMKEMSKMENKGKFPYSKGLVMSAINGTGDPAVNLANKINSFNDFISNPIAPNAAAGTRQIMANSQMLQPGNKTVNNRVEANFGDININTSSATVSGNVADATTSARENMFQLITPMS</sequence>
<proteinExistence type="predicted"/>
<evidence type="ECO:0008006" key="3">
    <source>
        <dbReference type="Google" id="ProtNLM"/>
    </source>
</evidence>
<evidence type="ECO:0000313" key="2">
    <source>
        <dbReference type="EMBL" id="ARM68118.1"/>
    </source>
</evidence>
<feature type="transmembrane region" description="Helical" evidence="1">
    <location>
        <begin position="294"/>
        <end position="314"/>
    </location>
</feature>
<keyword evidence="1" id="KW-0472">Membrane</keyword>